<dbReference type="PANTHER" id="PTHR42813">
    <property type="entry name" value="ZINC-TYPE ALCOHOL DEHYDROGENASE-LIKE"/>
    <property type="match status" value="1"/>
</dbReference>
<evidence type="ECO:0008006" key="7">
    <source>
        <dbReference type="Google" id="ProtNLM"/>
    </source>
</evidence>
<evidence type="ECO:0000256" key="3">
    <source>
        <dbReference type="ARBA" id="ARBA00022833"/>
    </source>
</evidence>
<evidence type="ECO:0000256" key="1">
    <source>
        <dbReference type="ARBA" id="ARBA00001947"/>
    </source>
</evidence>
<dbReference type="InterPro" id="IPR036291">
    <property type="entry name" value="NAD(P)-bd_dom_sf"/>
</dbReference>
<dbReference type="EMBL" id="BAABLK010000032">
    <property type="protein sequence ID" value="GAA5227656.1"/>
    <property type="molecule type" value="Genomic_DNA"/>
</dbReference>
<accession>A0ABP9TNE1</accession>
<dbReference type="Gene3D" id="3.90.180.10">
    <property type="entry name" value="Medium-chain alcohol dehydrogenases, catalytic domain"/>
    <property type="match status" value="1"/>
</dbReference>
<evidence type="ECO:0000256" key="4">
    <source>
        <dbReference type="SAM" id="MobiDB-lite"/>
    </source>
</evidence>
<dbReference type="Gene3D" id="3.40.50.720">
    <property type="entry name" value="NAD(P)-binding Rossmann-like Domain"/>
    <property type="match status" value="2"/>
</dbReference>
<dbReference type="PANTHER" id="PTHR42813:SF2">
    <property type="entry name" value="DEHYDROGENASE, ZINC-CONTAINING, PUTATIVE (AFU_ORTHOLOGUE AFUA_2G02810)-RELATED"/>
    <property type="match status" value="1"/>
</dbReference>
<keyword evidence="3" id="KW-0862">Zinc</keyword>
<protein>
    <recommendedName>
        <fullName evidence="7">Alcohol dehydrogenase-like C-terminal domain-containing protein</fullName>
    </recommendedName>
</protein>
<dbReference type="SUPFAM" id="SSF51735">
    <property type="entry name" value="NAD(P)-binding Rossmann-fold domains"/>
    <property type="match status" value="1"/>
</dbReference>
<gene>
    <name evidence="5" type="ORF">GCM10025778_21890</name>
</gene>
<comment type="caution">
    <text evidence="5">The sequence shown here is derived from an EMBL/GenBank/DDBJ whole genome shotgun (WGS) entry which is preliminary data.</text>
</comment>
<keyword evidence="2" id="KW-0479">Metal-binding</keyword>
<proteinExistence type="predicted"/>
<sequence>MCPHGDHGAMVVGSELPDHRYLFLSDTLPTVWQGVDYANVPESGTLAVFGSGPVVQRPDMAARHGVEVLGFPIDIVAELQEMTKRGPDSIFDAVGLKAHGSTGEKLVQAAAGLLPKKLGQQAMETILVDQTSVLHTTFAAVRRGGTVSLSGLHAGAATPMAFIDISDKQIQLREGQRNTRSWTQRILPFTEDPSDPPGLDDLVAHTAPSS</sequence>
<organism evidence="5 6">
    <name type="scientific">Paeniglutamicibacter antarcticus</name>
    <dbReference type="NCBI Taxonomy" id="494023"/>
    <lineage>
        <taxon>Bacteria</taxon>
        <taxon>Bacillati</taxon>
        <taxon>Actinomycetota</taxon>
        <taxon>Actinomycetes</taxon>
        <taxon>Micrococcales</taxon>
        <taxon>Micrococcaceae</taxon>
        <taxon>Paeniglutamicibacter</taxon>
    </lineage>
</organism>
<reference evidence="6" key="1">
    <citation type="journal article" date="2019" name="Int. J. Syst. Evol. Microbiol.">
        <title>The Global Catalogue of Microorganisms (GCM) 10K type strain sequencing project: providing services to taxonomists for standard genome sequencing and annotation.</title>
        <authorList>
            <consortium name="The Broad Institute Genomics Platform"/>
            <consortium name="The Broad Institute Genome Sequencing Center for Infectious Disease"/>
            <person name="Wu L."/>
            <person name="Ma J."/>
        </authorList>
    </citation>
    <scope>NUCLEOTIDE SEQUENCE [LARGE SCALE GENOMIC DNA]</scope>
    <source>
        <strain evidence="6">JCM 18952</strain>
    </source>
</reference>
<keyword evidence="6" id="KW-1185">Reference proteome</keyword>
<dbReference type="Proteomes" id="UP001501257">
    <property type="component" value="Unassembled WGS sequence"/>
</dbReference>
<comment type="cofactor">
    <cofactor evidence="1">
        <name>Zn(2+)</name>
        <dbReference type="ChEBI" id="CHEBI:29105"/>
    </cofactor>
</comment>
<evidence type="ECO:0000313" key="6">
    <source>
        <dbReference type="Proteomes" id="UP001501257"/>
    </source>
</evidence>
<name>A0ABP9TNE1_9MICC</name>
<evidence type="ECO:0000313" key="5">
    <source>
        <dbReference type="EMBL" id="GAA5227656.1"/>
    </source>
</evidence>
<feature type="region of interest" description="Disordered" evidence="4">
    <location>
        <begin position="187"/>
        <end position="210"/>
    </location>
</feature>
<evidence type="ECO:0000256" key="2">
    <source>
        <dbReference type="ARBA" id="ARBA00022723"/>
    </source>
</evidence>